<dbReference type="RefSeq" id="XP_007720352.1">
    <property type="nucleotide sequence ID" value="XM_007722162.1"/>
</dbReference>
<keyword evidence="2" id="KW-0560">Oxidoreductase</keyword>
<dbReference type="Proteomes" id="UP000019484">
    <property type="component" value="Unassembled WGS sequence"/>
</dbReference>
<reference evidence="4 5" key="1">
    <citation type="submission" date="2013-03" db="EMBL/GenBank/DDBJ databases">
        <title>The Genome Sequence of Capronia coronata CBS 617.96.</title>
        <authorList>
            <consortium name="The Broad Institute Genomics Platform"/>
            <person name="Cuomo C."/>
            <person name="de Hoog S."/>
            <person name="Gorbushina A."/>
            <person name="Walker B."/>
            <person name="Young S.K."/>
            <person name="Zeng Q."/>
            <person name="Gargeya S."/>
            <person name="Fitzgerald M."/>
            <person name="Haas B."/>
            <person name="Abouelleil A."/>
            <person name="Allen A.W."/>
            <person name="Alvarado L."/>
            <person name="Arachchi H.M."/>
            <person name="Berlin A.M."/>
            <person name="Chapman S.B."/>
            <person name="Gainer-Dewar J."/>
            <person name="Goldberg J."/>
            <person name="Griggs A."/>
            <person name="Gujja S."/>
            <person name="Hansen M."/>
            <person name="Howarth C."/>
            <person name="Imamovic A."/>
            <person name="Ireland A."/>
            <person name="Larimer J."/>
            <person name="McCowan C."/>
            <person name="Murphy C."/>
            <person name="Pearson M."/>
            <person name="Poon T.W."/>
            <person name="Priest M."/>
            <person name="Roberts A."/>
            <person name="Saif S."/>
            <person name="Shea T."/>
            <person name="Sisk P."/>
            <person name="Sykes S."/>
            <person name="Wortman J."/>
            <person name="Nusbaum C."/>
            <person name="Birren B."/>
        </authorList>
    </citation>
    <scope>NUCLEOTIDE SEQUENCE [LARGE SCALE GENOMIC DNA]</scope>
    <source>
        <strain evidence="4 5">CBS 617.96</strain>
    </source>
</reference>
<dbReference type="SUPFAM" id="SSF51735">
    <property type="entry name" value="NAD(P)-binding Rossmann-fold domains"/>
    <property type="match status" value="1"/>
</dbReference>
<dbReference type="PANTHER" id="PTHR47706">
    <property type="entry name" value="NMRA-LIKE FAMILY PROTEIN"/>
    <property type="match status" value="1"/>
</dbReference>
<dbReference type="Pfam" id="PF05368">
    <property type="entry name" value="NmrA"/>
    <property type="match status" value="1"/>
</dbReference>
<sequence>MSLNRILLIGASGNLGSLILNHLISSPSGFQVIVLSRESSKATFPQDKRLEIRRVGDDYPPDGLQAAFRDADAVISAISMAGMHQQYKFIDAAIAAGVKRYFPTEFGLDDLPDWLVELRPMFRIKHDVRDYLAAKYAEKGQQGLEWTEIVCNVFFEMGVMSGFFQFDWSSRTATLIDGGDAKWVVTTLDTVALAVVRALEKPEVTKNRLLLVQDFRTSQREILDAIEQRTREKWGVRHVQYAPWLEEVKNLVRRGDESALPKLTFATVVPGSRWEDREEFANRLLGLPTKSFDEAMDAALKNVV</sequence>
<proteinExistence type="predicted"/>
<dbReference type="Gene3D" id="3.90.25.10">
    <property type="entry name" value="UDP-galactose 4-epimerase, domain 1"/>
    <property type="match status" value="1"/>
</dbReference>
<name>W9YUC5_9EURO</name>
<gene>
    <name evidence="4" type="ORF">A1O1_01249</name>
</gene>
<feature type="domain" description="NmrA-like" evidence="3">
    <location>
        <begin position="4"/>
        <end position="233"/>
    </location>
</feature>
<evidence type="ECO:0000313" key="4">
    <source>
        <dbReference type="EMBL" id="EXJ96123.1"/>
    </source>
</evidence>
<dbReference type="PANTHER" id="PTHR47706:SF9">
    <property type="entry name" value="NMRA-LIKE DOMAIN-CONTAINING PROTEIN-RELATED"/>
    <property type="match status" value="1"/>
</dbReference>
<dbReference type="STRING" id="1182541.W9YUC5"/>
<dbReference type="EMBL" id="AMWN01000001">
    <property type="protein sequence ID" value="EXJ96123.1"/>
    <property type="molecule type" value="Genomic_DNA"/>
</dbReference>
<evidence type="ECO:0000256" key="2">
    <source>
        <dbReference type="ARBA" id="ARBA00023002"/>
    </source>
</evidence>
<dbReference type="OrthoDB" id="9974981at2759"/>
<dbReference type="InterPro" id="IPR045312">
    <property type="entry name" value="PCBER-like"/>
</dbReference>
<accession>W9YUC5</accession>
<keyword evidence="5" id="KW-1185">Reference proteome</keyword>
<dbReference type="HOGENOM" id="CLU_044876_3_3_1"/>
<organism evidence="4 5">
    <name type="scientific">Capronia coronata CBS 617.96</name>
    <dbReference type="NCBI Taxonomy" id="1182541"/>
    <lineage>
        <taxon>Eukaryota</taxon>
        <taxon>Fungi</taxon>
        <taxon>Dikarya</taxon>
        <taxon>Ascomycota</taxon>
        <taxon>Pezizomycotina</taxon>
        <taxon>Eurotiomycetes</taxon>
        <taxon>Chaetothyriomycetidae</taxon>
        <taxon>Chaetothyriales</taxon>
        <taxon>Herpotrichiellaceae</taxon>
        <taxon>Capronia</taxon>
    </lineage>
</organism>
<evidence type="ECO:0000313" key="5">
    <source>
        <dbReference type="Proteomes" id="UP000019484"/>
    </source>
</evidence>
<dbReference type="CDD" id="cd05259">
    <property type="entry name" value="PCBER_SDR_a"/>
    <property type="match status" value="1"/>
</dbReference>
<comment type="caution">
    <text evidence="4">The sequence shown here is derived from an EMBL/GenBank/DDBJ whole genome shotgun (WGS) entry which is preliminary data.</text>
</comment>
<keyword evidence="1" id="KW-0521">NADP</keyword>
<dbReference type="GeneID" id="19156151"/>
<dbReference type="eggNOG" id="ENOG502SHHA">
    <property type="taxonomic scope" value="Eukaryota"/>
</dbReference>
<dbReference type="AlphaFoldDB" id="W9YUC5"/>
<dbReference type="InterPro" id="IPR036291">
    <property type="entry name" value="NAD(P)-bd_dom_sf"/>
</dbReference>
<evidence type="ECO:0000259" key="3">
    <source>
        <dbReference type="Pfam" id="PF05368"/>
    </source>
</evidence>
<dbReference type="InterPro" id="IPR051609">
    <property type="entry name" value="NmrA/Isoflavone_reductase-like"/>
</dbReference>
<dbReference type="Gene3D" id="3.40.50.720">
    <property type="entry name" value="NAD(P)-binding Rossmann-like Domain"/>
    <property type="match status" value="1"/>
</dbReference>
<evidence type="ECO:0000256" key="1">
    <source>
        <dbReference type="ARBA" id="ARBA00022857"/>
    </source>
</evidence>
<protein>
    <recommendedName>
        <fullName evidence="3">NmrA-like domain-containing protein</fullName>
    </recommendedName>
</protein>
<dbReference type="GO" id="GO:0016491">
    <property type="term" value="F:oxidoreductase activity"/>
    <property type="evidence" value="ECO:0007669"/>
    <property type="project" value="UniProtKB-KW"/>
</dbReference>
<dbReference type="InterPro" id="IPR008030">
    <property type="entry name" value="NmrA-like"/>
</dbReference>